<dbReference type="Pfam" id="PF13412">
    <property type="entry name" value="HTH_24"/>
    <property type="match status" value="1"/>
</dbReference>
<feature type="transmembrane region" description="Helical" evidence="4">
    <location>
        <begin position="48"/>
        <end position="69"/>
    </location>
</feature>
<dbReference type="EMBL" id="CP080096">
    <property type="protein sequence ID" value="QYD73760.1"/>
    <property type="molecule type" value="Genomic_DNA"/>
</dbReference>
<organism evidence="6 7">
    <name type="scientific">Paraburkholderia edwinii</name>
    <dbReference type="NCBI Taxonomy" id="2861782"/>
    <lineage>
        <taxon>Bacteria</taxon>
        <taxon>Pseudomonadati</taxon>
        <taxon>Pseudomonadota</taxon>
        <taxon>Betaproteobacteria</taxon>
        <taxon>Burkholderiales</taxon>
        <taxon>Burkholderiaceae</taxon>
        <taxon>Paraburkholderia</taxon>
    </lineage>
</organism>
<protein>
    <submittedName>
        <fullName evidence="6">Lrp/AsnC family transcriptional regulator</fullName>
    </submittedName>
</protein>
<keyword evidence="3" id="KW-0804">Transcription</keyword>
<dbReference type="InterPro" id="IPR011008">
    <property type="entry name" value="Dimeric_a/b-barrel"/>
</dbReference>
<keyword evidence="4" id="KW-0812">Transmembrane</keyword>
<evidence type="ECO:0000256" key="4">
    <source>
        <dbReference type="SAM" id="Phobius"/>
    </source>
</evidence>
<dbReference type="InterPro" id="IPR036390">
    <property type="entry name" value="WH_DNA-bd_sf"/>
</dbReference>
<evidence type="ECO:0000256" key="1">
    <source>
        <dbReference type="ARBA" id="ARBA00023015"/>
    </source>
</evidence>
<keyword evidence="4" id="KW-0472">Membrane</keyword>
<reference evidence="6 7" key="1">
    <citation type="submission" date="2021-07" db="EMBL/GenBank/DDBJ databases">
        <title>Paraburkholderia edwinii protects Aspergillus sp. from phenazines by acting as a toxin sponge.</title>
        <authorList>
            <person name="Dahlstrom K.M."/>
            <person name="Newman D.K."/>
        </authorList>
    </citation>
    <scope>NUCLEOTIDE SEQUENCE [LARGE SCALE GENOMIC DNA]</scope>
    <source>
        <strain evidence="6 7">Pe01</strain>
    </source>
</reference>
<evidence type="ECO:0000259" key="5">
    <source>
        <dbReference type="PROSITE" id="PS50956"/>
    </source>
</evidence>
<dbReference type="Gene3D" id="1.10.10.10">
    <property type="entry name" value="Winged helix-like DNA-binding domain superfamily/Winged helix DNA-binding domain"/>
    <property type="match status" value="1"/>
</dbReference>
<dbReference type="SUPFAM" id="SSF54909">
    <property type="entry name" value="Dimeric alpha+beta barrel"/>
    <property type="match status" value="1"/>
</dbReference>
<dbReference type="PANTHER" id="PTHR30154">
    <property type="entry name" value="LEUCINE-RESPONSIVE REGULATORY PROTEIN"/>
    <property type="match status" value="1"/>
</dbReference>
<accession>A0ABX8V2P3</accession>
<keyword evidence="7" id="KW-1185">Reference proteome</keyword>
<evidence type="ECO:0000313" key="7">
    <source>
        <dbReference type="Proteomes" id="UP000826462"/>
    </source>
</evidence>
<dbReference type="InterPro" id="IPR019887">
    <property type="entry name" value="Tscrpt_reg_AsnC/Lrp_C"/>
</dbReference>
<dbReference type="InterPro" id="IPR019888">
    <property type="entry name" value="Tscrpt_reg_AsnC-like"/>
</dbReference>
<dbReference type="InterPro" id="IPR036388">
    <property type="entry name" value="WH-like_DNA-bd_sf"/>
</dbReference>
<dbReference type="PRINTS" id="PR00033">
    <property type="entry name" value="HTHASNC"/>
</dbReference>
<dbReference type="Pfam" id="PF01037">
    <property type="entry name" value="AsnC_trans_reg"/>
    <property type="match status" value="1"/>
</dbReference>
<keyword evidence="1" id="KW-0805">Transcription regulation</keyword>
<dbReference type="Proteomes" id="UP000826462">
    <property type="component" value="Chromosome 2"/>
</dbReference>
<dbReference type="RefSeq" id="WP_219803612.1">
    <property type="nucleotide sequence ID" value="NZ_CP080096.1"/>
</dbReference>
<gene>
    <name evidence="6" type="ORF">KZJ38_25165</name>
</gene>
<name>A0ABX8V2P3_9BURK</name>
<evidence type="ECO:0000256" key="3">
    <source>
        <dbReference type="ARBA" id="ARBA00023163"/>
    </source>
</evidence>
<proteinExistence type="predicted"/>
<keyword evidence="4" id="KW-1133">Transmembrane helix</keyword>
<dbReference type="PANTHER" id="PTHR30154:SF34">
    <property type="entry name" value="TRANSCRIPTIONAL REGULATOR AZLB"/>
    <property type="match status" value="1"/>
</dbReference>
<feature type="domain" description="HTH asnC-type" evidence="5">
    <location>
        <begin position="3"/>
        <end position="64"/>
    </location>
</feature>
<keyword evidence="2" id="KW-0238">DNA-binding</keyword>
<dbReference type="SUPFAM" id="SSF46785">
    <property type="entry name" value="Winged helix' DNA-binding domain"/>
    <property type="match status" value="1"/>
</dbReference>
<dbReference type="Gene3D" id="3.30.70.920">
    <property type="match status" value="1"/>
</dbReference>
<dbReference type="CDD" id="cd00090">
    <property type="entry name" value="HTH_ARSR"/>
    <property type="match status" value="1"/>
</dbReference>
<dbReference type="PROSITE" id="PS50956">
    <property type="entry name" value="HTH_ASNC_2"/>
    <property type="match status" value="1"/>
</dbReference>
<dbReference type="InterPro" id="IPR000485">
    <property type="entry name" value="AsnC-type_HTH_dom"/>
</dbReference>
<dbReference type="InterPro" id="IPR011991">
    <property type="entry name" value="ArsR-like_HTH"/>
</dbReference>
<evidence type="ECO:0000256" key="2">
    <source>
        <dbReference type="ARBA" id="ARBA00023125"/>
    </source>
</evidence>
<evidence type="ECO:0000313" key="6">
    <source>
        <dbReference type="EMBL" id="QYD73760.1"/>
    </source>
</evidence>
<sequence>MKLDTLDIRILRALQRDGKLQNLQLAETVGLSPSPCLRRVRRMEESRVIEGYVALVNAGAIGLGLTVFARISLVSQDAETVERFAEAVRQLPQVLECYIMAGECDALLRVVAEDIDAYRKFQSTHLVRAIGVQTVKTDIPLQKVKQSTELPI</sequence>
<dbReference type="SMART" id="SM00344">
    <property type="entry name" value="HTH_ASNC"/>
    <property type="match status" value="1"/>
</dbReference>